<dbReference type="EMBL" id="AVOT02014560">
    <property type="protein sequence ID" value="MBW0498094.1"/>
    <property type="molecule type" value="Genomic_DNA"/>
</dbReference>
<comment type="caution">
    <text evidence="2">The sequence shown here is derived from an EMBL/GenBank/DDBJ whole genome shotgun (WGS) entry which is preliminary data.</text>
</comment>
<feature type="compositionally biased region" description="Basic and acidic residues" evidence="1">
    <location>
        <begin position="44"/>
        <end position="57"/>
    </location>
</feature>
<evidence type="ECO:0000313" key="2">
    <source>
        <dbReference type="EMBL" id="MBW0498094.1"/>
    </source>
</evidence>
<protein>
    <submittedName>
        <fullName evidence="2">Uncharacterized protein</fullName>
    </submittedName>
</protein>
<sequence>MPIQQSPPERQTRAHSFLTPIQRAPCDGTPAVPQLRVQLDRGTRIEGEALSKKEGRGPRRSNYFSGVVGRLPGPPRTTLKGLCEYGEEEEKNSV</sequence>
<accession>A0A9Q3D748</accession>
<reference evidence="2" key="1">
    <citation type="submission" date="2021-03" db="EMBL/GenBank/DDBJ databases">
        <title>Draft genome sequence of rust myrtle Austropuccinia psidii MF-1, a brazilian biotype.</title>
        <authorList>
            <person name="Quecine M.C."/>
            <person name="Pachon D.M.R."/>
            <person name="Bonatelli M.L."/>
            <person name="Correr F.H."/>
            <person name="Franceschini L.M."/>
            <person name="Leite T.F."/>
            <person name="Margarido G.R.A."/>
            <person name="Almeida C.A."/>
            <person name="Ferrarezi J.A."/>
            <person name="Labate C.A."/>
        </authorList>
    </citation>
    <scope>NUCLEOTIDE SEQUENCE</scope>
    <source>
        <strain evidence="2">MF-1</strain>
    </source>
</reference>
<proteinExistence type="predicted"/>
<dbReference type="AlphaFoldDB" id="A0A9Q3D748"/>
<organism evidence="2 3">
    <name type="scientific">Austropuccinia psidii MF-1</name>
    <dbReference type="NCBI Taxonomy" id="1389203"/>
    <lineage>
        <taxon>Eukaryota</taxon>
        <taxon>Fungi</taxon>
        <taxon>Dikarya</taxon>
        <taxon>Basidiomycota</taxon>
        <taxon>Pucciniomycotina</taxon>
        <taxon>Pucciniomycetes</taxon>
        <taxon>Pucciniales</taxon>
        <taxon>Sphaerophragmiaceae</taxon>
        <taxon>Austropuccinia</taxon>
    </lineage>
</organism>
<evidence type="ECO:0000256" key="1">
    <source>
        <dbReference type="SAM" id="MobiDB-lite"/>
    </source>
</evidence>
<keyword evidence="3" id="KW-1185">Reference proteome</keyword>
<feature type="region of interest" description="Disordered" evidence="1">
    <location>
        <begin position="44"/>
        <end position="80"/>
    </location>
</feature>
<evidence type="ECO:0000313" key="3">
    <source>
        <dbReference type="Proteomes" id="UP000765509"/>
    </source>
</evidence>
<name>A0A9Q3D748_9BASI</name>
<dbReference type="Proteomes" id="UP000765509">
    <property type="component" value="Unassembled WGS sequence"/>
</dbReference>
<gene>
    <name evidence="2" type="ORF">O181_037809</name>
</gene>